<dbReference type="Proteomes" id="UP001055072">
    <property type="component" value="Unassembled WGS sequence"/>
</dbReference>
<gene>
    <name evidence="1" type="ORF">BDY19DRAFT_438413</name>
</gene>
<sequence>MDGAGLEFHVYLLSIPVFPVSAEAGPSTDGVLMVILFLGSPHGVGDSSTRLGVHKYLGCDYDFFGSFCFKF</sequence>
<evidence type="ECO:0000313" key="2">
    <source>
        <dbReference type="Proteomes" id="UP001055072"/>
    </source>
</evidence>
<comment type="caution">
    <text evidence="1">The sequence shown here is derived from an EMBL/GenBank/DDBJ whole genome shotgun (WGS) entry which is preliminary data.</text>
</comment>
<evidence type="ECO:0000313" key="1">
    <source>
        <dbReference type="EMBL" id="KAI0085515.1"/>
    </source>
</evidence>
<organism evidence="1 2">
    <name type="scientific">Irpex rosettiformis</name>
    <dbReference type="NCBI Taxonomy" id="378272"/>
    <lineage>
        <taxon>Eukaryota</taxon>
        <taxon>Fungi</taxon>
        <taxon>Dikarya</taxon>
        <taxon>Basidiomycota</taxon>
        <taxon>Agaricomycotina</taxon>
        <taxon>Agaricomycetes</taxon>
        <taxon>Polyporales</taxon>
        <taxon>Irpicaceae</taxon>
        <taxon>Irpex</taxon>
    </lineage>
</organism>
<protein>
    <submittedName>
        <fullName evidence="1">Uncharacterized protein</fullName>
    </submittedName>
</protein>
<accession>A0ACB8TU50</accession>
<dbReference type="EMBL" id="MU274930">
    <property type="protein sequence ID" value="KAI0085515.1"/>
    <property type="molecule type" value="Genomic_DNA"/>
</dbReference>
<keyword evidence="2" id="KW-1185">Reference proteome</keyword>
<proteinExistence type="predicted"/>
<reference evidence="1" key="1">
    <citation type="journal article" date="2021" name="Environ. Microbiol.">
        <title>Gene family expansions and transcriptome signatures uncover fungal adaptations to wood decay.</title>
        <authorList>
            <person name="Hage H."/>
            <person name="Miyauchi S."/>
            <person name="Viragh M."/>
            <person name="Drula E."/>
            <person name="Min B."/>
            <person name="Chaduli D."/>
            <person name="Navarro D."/>
            <person name="Favel A."/>
            <person name="Norest M."/>
            <person name="Lesage-Meessen L."/>
            <person name="Balint B."/>
            <person name="Merenyi Z."/>
            <person name="de Eugenio L."/>
            <person name="Morin E."/>
            <person name="Martinez A.T."/>
            <person name="Baldrian P."/>
            <person name="Stursova M."/>
            <person name="Martinez M.J."/>
            <person name="Novotny C."/>
            <person name="Magnuson J.K."/>
            <person name="Spatafora J.W."/>
            <person name="Maurice S."/>
            <person name="Pangilinan J."/>
            <person name="Andreopoulos W."/>
            <person name="LaButti K."/>
            <person name="Hundley H."/>
            <person name="Na H."/>
            <person name="Kuo A."/>
            <person name="Barry K."/>
            <person name="Lipzen A."/>
            <person name="Henrissat B."/>
            <person name="Riley R."/>
            <person name="Ahrendt S."/>
            <person name="Nagy L.G."/>
            <person name="Grigoriev I.V."/>
            <person name="Martin F."/>
            <person name="Rosso M.N."/>
        </authorList>
    </citation>
    <scope>NUCLEOTIDE SEQUENCE</scope>
    <source>
        <strain evidence="1">CBS 384.51</strain>
    </source>
</reference>
<name>A0ACB8TU50_9APHY</name>